<sequence length="103" mass="12322">MSDYTHHIMMVNYYQRLSKIIERKIFKVRYLKVSAGKMSEIERKLRLKKLEVDDNIDFHTQMYVKNFVPDGTDYVEQPSEKAIFEYVSLFKVKKKASVTSDDF</sequence>
<evidence type="ECO:0000313" key="1">
    <source>
        <dbReference type="EMBL" id="CAG7581641.1"/>
    </source>
</evidence>
<dbReference type="EMBL" id="OU342829">
    <property type="protein sequence ID" value="CAG7581641.1"/>
    <property type="molecule type" value="Genomic_DNA"/>
</dbReference>
<gene>
    <name evidence="1" type="ORF">SLAVMIC_00943</name>
</gene>
<organism evidence="1">
    <name type="scientific">uncultured marine phage</name>
    <dbReference type="NCBI Taxonomy" id="707152"/>
    <lineage>
        <taxon>Viruses</taxon>
        <taxon>environmental samples</taxon>
    </lineage>
</organism>
<accession>A0A8D9FQN4</accession>
<name>A0A8D9FQN4_9VIRU</name>
<protein>
    <submittedName>
        <fullName evidence="1">Uncharacterized protein</fullName>
    </submittedName>
</protein>
<reference evidence="1" key="1">
    <citation type="submission" date="2021-06" db="EMBL/GenBank/DDBJ databases">
        <authorList>
            <person name="Gannon L."/>
            <person name="Redgwell R T."/>
            <person name="Michniewski S."/>
            <person name="Harrison D C."/>
            <person name="Millard A."/>
        </authorList>
    </citation>
    <scope>NUCLEOTIDE SEQUENCE</scope>
</reference>
<proteinExistence type="predicted"/>